<accession>A0A8B9AXG1</accession>
<dbReference type="InterPro" id="IPR022742">
    <property type="entry name" value="Hydrolase_4"/>
</dbReference>
<gene>
    <name evidence="3" type="primary">LOC103705811</name>
</gene>
<reference evidence="3" key="2">
    <citation type="submission" date="2025-08" db="UniProtKB">
        <authorList>
            <consortium name="RefSeq"/>
        </authorList>
    </citation>
    <scope>IDENTIFICATION</scope>
    <source>
        <tissue evidence="3">Young leaves</tissue>
    </source>
</reference>
<organism evidence="2 3">
    <name type="scientific">Phoenix dactylifera</name>
    <name type="common">Date palm</name>
    <dbReference type="NCBI Taxonomy" id="42345"/>
    <lineage>
        <taxon>Eukaryota</taxon>
        <taxon>Viridiplantae</taxon>
        <taxon>Streptophyta</taxon>
        <taxon>Embryophyta</taxon>
        <taxon>Tracheophyta</taxon>
        <taxon>Spermatophyta</taxon>
        <taxon>Magnoliopsida</taxon>
        <taxon>Liliopsida</taxon>
        <taxon>Arecaceae</taxon>
        <taxon>Coryphoideae</taxon>
        <taxon>Phoeniceae</taxon>
        <taxon>Phoenix</taxon>
    </lineage>
</organism>
<sequence>MVPRRQREQEAAARRAAAVRGVVAAREEGRTERERDFSLFALHPVVDSCHRQDQGSFLFIPYLILARGLLVLMHDLNEQCGRYDHFAKKLNDDGLKVYAMDWIGEESAVPGDFDQGTQHPSA</sequence>
<dbReference type="OrthoDB" id="1741766at2759"/>
<evidence type="ECO:0000259" key="1">
    <source>
        <dbReference type="Pfam" id="PF12146"/>
    </source>
</evidence>
<proteinExistence type="predicted"/>
<dbReference type="GeneID" id="103705811"/>
<dbReference type="RefSeq" id="XP_038990302.1">
    <property type="nucleotide sequence ID" value="XM_039134374.1"/>
</dbReference>
<dbReference type="AlphaFoldDB" id="A0A8B9AXG1"/>
<feature type="domain" description="Serine aminopeptidase S33" evidence="1">
    <location>
        <begin position="66"/>
        <end position="104"/>
    </location>
</feature>
<name>A0A8B9AXG1_PHODC</name>
<keyword evidence="2" id="KW-1185">Reference proteome</keyword>
<evidence type="ECO:0000313" key="3">
    <source>
        <dbReference type="RefSeq" id="XP_038990302.1"/>
    </source>
</evidence>
<protein>
    <submittedName>
        <fullName evidence="3">Uncharacterized protein LOC103705811 isoform X1</fullName>
    </submittedName>
</protein>
<reference evidence="2" key="1">
    <citation type="journal article" date="2019" name="Nat. Commun.">
        <title>Genome-wide association mapping of date palm fruit traits.</title>
        <authorList>
            <person name="Hazzouri K.M."/>
            <person name="Gros-Balthazard M."/>
            <person name="Flowers J.M."/>
            <person name="Copetti D."/>
            <person name="Lemansour A."/>
            <person name="Lebrun M."/>
            <person name="Masmoudi K."/>
            <person name="Ferrand S."/>
            <person name="Dhar M.I."/>
            <person name="Fresquez Z.A."/>
            <person name="Rosas U."/>
            <person name="Zhang J."/>
            <person name="Talag J."/>
            <person name="Lee S."/>
            <person name="Kudrna D."/>
            <person name="Powell R.F."/>
            <person name="Leitch I.J."/>
            <person name="Krueger R.R."/>
            <person name="Wing R.A."/>
            <person name="Amiri K.M.A."/>
            <person name="Purugganan M.D."/>
        </authorList>
    </citation>
    <scope>NUCLEOTIDE SEQUENCE [LARGE SCALE GENOMIC DNA]</scope>
    <source>
        <strain evidence="2">cv. Khalas</strain>
    </source>
</reference>
<dbReference type="Pfam" id="PF12146">
    <property type="entry name" value="Hydrolase_4"/>
    <property type="match status" value="1"/>
</dbReference>
<dbReference type="InterPro" id="IPR029058">
    <property type="entry name" value="AB_hydrolase_fold"/>
</dbReference>
<dbReference type="Gene3D" id="3.40.50.1820">
    <property type="entry name" value="alpha/beta hydrolase"/>
    <property type="match status" value="1"/>
</dbReference>
<evidence type="ECO:0000313" key="2">
    <source>
        <dbReference type="Proteomes" id="UP000228380"/>
    </source>
</evidence>
<dbReference type="Proteomes" id="UP000228380">
    <property type="component" value="Chromosome 15"/>
</dbReference>
<dbReference type="KEGG" id="pda:103705811"/>